<feature type="domain" description="Phage integrase SAM-like" evidence="3">
    <location>
        <begin position="6"/>
        <end position="90"/>
    </location>
</feature>
<dbReference type="EMBL" id="JAOVZV010000001">
    <property type="protein sequence ID" value="MCX8530731.1"/>
    <property type="molecule type" value="Genomic_DNA"/>
</dbReference>
<reference evidence="4" key="1">
    <citation type="submission" date="2022-10" db="EMBL/GenBank/DDBJ databases">
        <title>Chryseobacterium sp. nov., a novel bacterial species.</title>
        <authorList>
            <person name="Cao Y."/>
        </authorList>
    </citation>
    <scope>NUCLEOTIDE SEQUENCE</scope>
    <source>
        <strain evidence="4">KC 927</strain>
    </source>
</reference>
<keyword evidence="1" id="KW-0238">DNA-binding</keyword>
<dbReference type="Gene3D" id="1.10.443.10">
    <property type="entry name" value="Intergrase catalytic core"/>
    <property type="match status" value="1"/>
</dbReference>
<dbReference type="Pfam" id="PF13102">
    <property type="entry name" value="Phage_int_SAM_5"/>
    <property type="match status" value="1"/>
</dbReference>
<dbReference type="SUPFAM" id="SSF56349">
    <property type="entry name" value="DNA breaking-rejoining enzymes"/>
    <property type="match status" value="1"/>
</dbReference>
<accession>A0ABT3XXZ3</accession>
<proteinExistence type="predicted"/>
<dbReference type="RefSeq" id="WP_267280059.1">
    <property type="nucleotide sequence ID" value="NZ_JAOVZV010000001.1"/>
</dbReference>
<dbReference type="Proteomes" id="UP001070176">
    <property type="component" value="Unassembled WGS sequence"/>
</dbReference>
<dbReference type="Gene3D" id="1.10.150.130">
    <property type="match status" value="1"/>
</dbReference>
<dbReference type="InterPro" id="IPR010998">
    <property type="entry name" value="Integrase_recombinase_N"/>
</dbReference>
<evidence type="ECO:0000256" key="2">
    <source>
        <dbReference type="ARBA" id="ARBA00023172"/>
    </source>
</evidence>
<organism evidence="4 5">
    <name type="scientific">Chryseobacterium luquanense</name>
    <dbReference type="NCBI Taxonomy" id="2983766"/>
    <lineage>
        <taxon>Bacteria</taxon>
        <taxon>Pseudomonadati</taxon>
        <taxon>Bacteroidota</taxon>
        <taxon>Flavobacteriia</taxon>
        <taxon>Flavobacteriales</taxon>
        <taxon>Weeksellaceae</taxon>
        <taxon>Chryseobacterium group</taxon>
        <taxon>Chryseobacterium</taxon>
    </lineage>
</organism>
<evidence type="ECO:0000259" key="3">
    <source>
        <dbReference type="Pfam" id="PF13102"/>
    </source>
</evidence>
<dbReference type="InterPro" id="IPR011010">
    <property type="entry name" value="DNA_brk_join_enz"/>
</dbReference>
<gene>
    <name evidence="4" type="ORF">OEA66_00005</name>
</gene>
<name>A0ABT3XXZ3_9FLAO</name>
<evidence type="ECO:0000256" key="1">
    <source>
        <dbReference type="ARBA" id="ARBA00023125"/>
    </source>
</evidence>
<sequence>MGKGFTHGTWERYETSLKHTQQFMKWKYNVSDIDLTEINPAFIADYEFFLKTVLNCANNSAVKYIKNFQKIINICLDNEWMIKNPFSNYKSKIVVTDVCFLTETELDRIKNKLFETERLRIVRDIFLFCCFTGLSYSDVKKLANENIVLGSNGEKWINIKRTKTEVEANIPILPIAKEILDNYKKHPRCINDEKVSPVFNYFNSY</sequence>
<evidence type="ECO:0000313" key="5">
    <source>
        <dbReference type="Proteomes" id="UP001070176"/>
    </source>
</evidence>
<evidence type="ECO:0000313" key="4">
    <source>
        <dbReference type="EMBL" id="MCX8530731.1"/>
    </source>
</evidence>
<comment type="caution">
    <text evidence="4">The sequence shown here is derived from an EMBL/GenBank/DDBJ whole genome shotgun (WGS) entry which is preliminary data.</text>
</comment>
<dbReference type="InterPro" id="IPR025269">
    <property type="entry name" value="SAM-like_dom"/>
</dbReference>
<keyword evidence="2" id="KW-0233">DNA recombination</keyword>
<keyword evidence="5" id="KW-1185">Reference proteome</keyword>
<dbReference type="InterPro" id="IPR013762">
    <property type="entry name" value="Integrase-like_cat_sf"/>
</dbReference>
<protein>
    <submittedName>
        <fullName evidence="4">Site-specific integrase</fullName>
    </submittedName>
</protein>